<feature type="compositionally biased region" description="Basic residues" evidence="1">
    <location>
        <begin position="21"/>
        <end position="35"/>
    </location>
</feature>
<gene>
    <name evidence="2" type="ORF">DPX16_13096</name>
</gene>
<name>A0A3N0YNC5_ANAGA</name>
<organism evidence="2 3">
    <name type="scientific">Anabarilius grahami</name>
    <name type="common">Kanglang fish</name>
    <name type="synonym">Barilius grahami</name>
    <dbReference type="NCBI Taxonomy" id="495550"/>
    <lineage>
        <taxon>Eukaryota</taxon>
        <taxon>Metazoa</taxon>
        <taxon>Chordata</taxon>
        <taxon>Craniata</taxon>
        <taxon>Vertebrata</taxon>
        <taxon>Euteleostomi</taxon>
        <taxon>Actinopterygii</taxon>
        <taxon>Neopterygii</taxon>
        <taxon>Teleostei</taxon>
        <taxon>Ostariophysi</taxon>
        <taxon>Cypriniformes</taxon>
        <taxon>Xenocyprididae</taxon>
        <taxon>Xenocypridinae</taxon>
        <taxon>Xenocypridinae incertae sedis</taxon>
        <taxon>Anabarilius</taxon>
    </lineage>
</organism>
<sequence>MESRSTAMAKTMKDPKENRHEHRTNKFPKAKSVLKRKGEGTCDMEEDRTTMSIVLTVQTGLCPEMYATGLRTKNDLGTISS</sequence>
<dbReference type="EMBL" id="RJVU01035392">
    <property type="protein sequence ID" value="ROL47381.1"/>
    <property type="molecule type" value="Genomic_DNA"/>
</dbReference>
<proteinExistence type="predicted"/>
<protein>
    <submittedName>
        <fullName evidence="2">Uncharacterized protein</fullName>
    </submittedName>
</protein>
<dbReference type="Proteomes" id="UP000281406">
    <property type="component" value="Unassembled WGS sequence"/>
</dbReference>
<accession>A0A3N0YNC5</accession>
<feature type="compositionally biased region" description="Basic and acidic residues" evidence="1">
    <location>
        <begin position="11"/>
        <end position="20"/>
    </location>
</feature>
<dbReference type="AlphaFoldDB" id="A0A3N0YNC5"/>
<evidence type="ECO:0000256" key="1">
    <source>
        <dbReference type="SAM" id="MobiDB-lite"/>
    </source>
</evidence>
<comment type="caution">
    <text evidence="2">The sequence shown here is derived from an EMBL/GenBank/DDBJ whole genome shotgun (WGS) entry which is preliminary data.</text>
</comment>
<keyword evidence="3" id="KW-1185">Reference proteome</keyword>
<feature type="region of interest" description="Disordered" evidence="1">
    <location>
        <begin position="1"/>
        <end position="40"/>
    </location>
</feature>
<evidence type="ECO:0000313" key="2">
    <source>
        <dbReference type="EMBL" id="ROL47381.1"/>
    </source>
</evidence>
<evidence type="ECO:0000313" key="3">
    <source>
        <dbReference type="Proteomes" id="UP000281406"/>
    </source>
</evidence>
<reference evidence="2 3" key="1">
    <citation type="submission" date="2018-10" db="EMBL/GenBank/DDBJ databases">
        <title>Genome assembly for a Yunnan-Guizhou Plateau 3E fish, Anabarilius grahami (Regan), and its evolutionary and genetic applications.</title>
        <authorList>
            <person name="Jiang W."/>
        </authorList>
    </citation>
    <scope>NUCLEOTIDE SEQUENCE [LARGE SCALE GENOMIC DNA]</scope>
    <source>
        <strain evidence="2">AG-KIZ</strain>
        <tissue evidence="2">Muscle</tissue>
    </source>
</reference>